<reference evidence="2 3" key="1">
    <citation type="submission" date="2023-08" db="EMBL/GenBank/DDBJ databases">
        <authorList>
            <person name="Palmer J.M."/>
        </authorList>
    </citation>
    <scope>NUCLEOTIDE SEQUENCE [LARGE SCALE GENOMIC DNA]</scope>
    <source>
        <strain evidence="2 3">TWF481</strain>
    </source>
</reference>
<accession>A0AAV9VTX4</accession>
<evidence type="ECO:0000313" key="3">
    <source>
        <dbReference type="Proteomes" id="UP001370758"/>
    </source>
</evidence>
<dbReference type="Proteomes" id="UP001370758">
    <property type="component" value="Unassembled WGS sequence"/>
</dbReference>
<feature type="chain" id="PRO_5043754359" evidence="1">
    <location>
        <begin position="16"/>
        <end position="114"/>
    </location>
</feature>
<gene>
    <name evidence="2" type="ORF">TWF481_002715</name>
</gene>
<keyword evidence="3" id="KW-1185">Reference proteome</keyword>
<keyword evidence="1" id="KW-0732">Signal</keyword>
<protein>
    <submittedName>
        <fullName evidence="2">Uncharacterized protein</fullName>
    </submittedName>
</protein>
<dbReference type="AlphaFoldDB" id="A0AAV9VTX4"/>
<comment type="caution">
    <text evidence="2">The sequence shown here is derived from an EMBL/GenBank/DDBJ whole genome shotgun (WGS) entry which is preliminary data.</text>
</comment>
<evidence type="ECO:0000313" key="2">
    <source>
        <dbReference type="EMBL" id="KAK6495667.1"/>
    </source>
</evidence>
<evidence type="ECO:0000256" key="1">
    <source>
        <dbReference type="SAM" id="SignalP"/>
    </source>
</evidence>
<dbReference type="EMBL" id="JAVHJL010000012">
    <property type="protein sequence ID" value="KAK6495667.1"/>
    <property type="molecule type" value="Genomic_DNA"/>
</dbReference>
<proteinExistence type="predicted"/>
<name>A0AAV9VTX4_9PEZI</name>
<sequence>MRLLSLVVSCDMVLAAKYPDYPALSTTMLVDTFYGKGISSWSCLLRNKFPPKIFETKEDADLTFGFGHLVVIFQALFGEETFQVIFNRYVNIHFGLSVRSKARQEPRIGPNVMP</sequence>
<feature type="signal peptide" evidence="1">
    <location>
        <begin position="1"/>
        <end position="15"/>
    </location>
</feature>
<organism evidence="2 3">
    <name type="scientific">Arthrobotrys musiformis</name>
    <dbReference type="NCBI Taxonomy" id="47236"/>
    <lineage>
        <taxon>Eukaryota</taxon>
        <taxon>Fungi</taxon>
        <taxon>Dikarya</taxon>
        <taxon>Ascomycota</taxon>
        <taxon>Pezizomycotina</taxon>
        <taxon>Orbiliomycetes</taxon>
        <taxon>Orbiliales</taxon>
        <taxon>Orbiliaceae</taxon>
        <taxon>Arthrobotrys</taxon>
    </lineage>
</organism>